<name>A0A4D6LY02_VIGUN</name>
<dbReference type="EMBL" id="CP039349">
    <property type="protein sequence ID" value="QCD93577.1"/>
    <property type="molecule type" value="Genomic_DNA"/>
</dbReference>
<sequence length="120" mass="13313">MCVAGYQEFDLRIESMCLAVYECPPSDRTNRGVPATRSAWWHGVICQAIDPKTVALDASWRLATSSNPDTLVWGYERGGSYVPCSHLRDAASGEVQRWWITCIGLRAGRSVELNYEQGGS</sequence>
<proteinExistence type="predicted"/>
<dbReference type="Proteomes" id="UP000501690">
    <property type="component" value="Linkage Group LG5"/>
</dbReference>
<protein>
    <submittedName>
        <fullName evidence="1">Uncharacterized protein</fullName>
    </submittedName>
</protein>
<evidence type="ECO:0000313" key="1">
    <source>
        <dbReference type="EMBL" id="QCD93577.1"/>
    </source>
</evidence>
<evidence type="ECO:0000313" key="2">
    <source>
        <dbReference type="Proteomes" id="UP000501690"/>
    </source>
</evidence>
<organism evidence="1 2">
    <name type="scientific">Vigna unguiculata</name>
    <name type="common">Cowpea</name>
    <dbReference type="NCBI Taxonomy" id="3917"/>
    <lineage>
        <taxon>Eukaryota</taxon>
        <taxon>Viridiplantae</taxon>
        <taxon>Streptophyta</taxon>
        <taxon>Embryophyta</taxon>
        <taxon>Tracheophyta</taxon>
        <taxon>Spermatophyta</taxon>
        <taxon>Magnoliopsida</taxon>
        <taxon>eudicotyledons</taxon>
        <taxon>Gunneridae</taxon>
        <taxon>Pentapetalae</taxon>
        <taxon>rosids</taxon>
        <taxon>fabids</taxon>
        <taxon>Fabales</taxon>
        <taxon>Fabaceae</taxon>
        <taxon>Papilionoideae</taxon>
        <taxon>50 kb inversion clade</taxon>
        <taxon>NPAAA clade</taxon>
        <taxon>indigoferoid/millettioid clade</taxon>
        <taxon>Phaseoleae</taxon>
        <taxon>Vigna</taxon>
    </lineage>
</organism>
<reference evidence="1 2" key="1">
    <citation type="submission" date="2019-04" db="EMBL/GenBank/DDBJ databases">
        <title>An improved genome assembly and genetic linkage map for asparagus bean, Vigna unguiculata ssp. sesquipedialis.</title>
        <authorList>
            <person name="Xia Q."/>
            <person name="Zhang R."/>
            <person name="Dong Y."/>
        </authorList>
    </citation>
    <scope>NUCLEOTIDE SEQUENCE [LARGE SCALE GENOMIC DNA]</scope>
    <source>
        <tissue evidence="1">Leaf</tissue>
    </source>
</reference>
<keyword evidence="2" id="KW-1185">Reference proteome</keyword>
<accession>A0A4D6LY02</accession>
<gene>
    <name evidence="1" type="ORF">DEO72_LG5g1652</name>
</gene>
<dbReference type="AlphaFoldDB" id="A0A4D6LY02"/>